<proteinExistence type="predicted"/>
<evidence type="ECO:0000313" key="3">
    <source>
        <dbReference type="Proteomes" id="UP000011651"/>
    </source>
</evidence>
<dbReference type="EMBL" id="AOPO01000013">
    <property type="protein sequence ID" value="ELY20743.1"/>
    <property type="molecule type" value="Genomic_DNA"/>
</dbReference>
<gene>
    <name evidence="2" type="ORF">HALTITAN_2589</name>
</gene>
<feature type="domain" description="Glycosyl transferase family 1" evidence="1">
    <location>
        <begin position="214"/>
        <end position="372"/>
    </location>
</feature>
<accession>L9U919</accession>
<dbReference type="PANTHER" id="PTHR45947">
    <property type="entry name" value="SULFOQUINOVOSYL TRANSFERASE SQD2"/>
    <property type="match status" value="1"/>
</dbReference>
<name>L9U919_9GAMM</name>
<organism evidence="2 3">
    <name type="scientific">Vreelandella titanicae BH1</name>
    <dbReference type="NCBI Taxonomy" id="1204738"/>
    <lineage>
        <taxon>Bacteria</taxon>
        <taxon>Pseudomonadati</taxon>
        <taxon>Pseudomonadota</taxon>
        <taxon>Gammaproteobacteria</taxon>
        <taxon>Oceanospirillales</taxon>
        <taxon>Halomonadaceae</taxon>
        <taxon>Vreelandella</taxon>
    </lineage>
</organism>
<dbReference type="InterPro" id="IPR050194">
    <property type="entry name" value="Glycosyltransferase_grp1"/>
</dbReference>
<dbReference type="PATRIC" id="fig|1204738.3.peg.3909"/>
<sequence>MALYSVRHGKLSIMQVAPTRFRHLRVAIVHDWLVVNGGAEKVLKGLAEVFPQAEIFTLVHTLERASIPWLTQHRIHTSGLQRLPFISRFYRHCLPLMPYAIEQFDLRGFDLVISSSHAVAKGVITHPGQTHICYCHTPMRYAWDMKEAYLENSHFRLPGMTAYVRKTLKRLRQWDYFTSTQVDFFLANSHNVAQRIAKYYRRDADVLYPPVDTDSFTLHIGQREPYYLAASRLVPYKRMDLIIQAFAQDPLKRQLKVVGDGPEFQRLKRLAEGSPHIELIGYLQGEKLHQLMQRAQAFVFAADEDFGIVPLEAQACGTPVIAYGHGGALETVKGLEHHQQATGVYFTEQTVASLSAAIEAFEAHEFSPQACRLQAEAFSNAVFTQRLETLVSEKLN</sequence>
<dbReference type="Proteomes" id="UP000011651">
    <property type="component" value="Unassembled WGS sequence"/>
</dbReference>
<reference evidence="2 3" key="1">
    <citation type="journal article" date="2013" name="Genome Announc.">
        <title>Draft Genome of the Marine Gammaproteobacterium Halomonas titanicae.</title>
        <authorList>
            <person name="Sanchez-Porro C."/>
            <person name="de la Haba R.R."/>
            <person name="Cruz-Hernandez N."/>
            <person name="Gonzalez J.M."/>
            <person name="Reyes-Guirao C."/>
            <person name="Navarro-Sampedro L."/>
            <person name="Carballo M."/>
            <person name="Ventosa A."/>
        </authorList>
    </citation>
    <scope>NUCLEOTIDE SEQUENCE [LARGE SCALE GENOMIC DNA]</scope>
    <source>
        <strain evidence="2 3">BH1</strain>
    </source>
</reference>
<dbReference type="SUPFAM" id="SSF53756">
    <property type="entry name" value="UDP-Glycosyltransferase/glycogen phosphorylase"/>
    <property type="match status" value="1"/>
</dbReference>
<dbReference type="Pfam" id="PF00534">
    <property type="entry name" value="Glycos_transf_1"/>
    <property type="match status" value="1"/>
</dbReference>
<evidence type="ECO:0000313" key="2">
    <source>
        <dbReference type="EMBL" id="ELY20743.1"/>
    </source>
</evidence>
<dbReference type="InterPro" id="IPR001296">
    <property type="entry name" value="Glyco_trans_1"/>
</dbReference>
<keyword evidence="2" id="KW-0808">Transferase</keyword>
<protein>
    <submittedName>
        <fullName evidence="2">Glycosyl transferase, group 1</fullName>
    </submittedName>
</protein>
<dbReference type="AlphaFoldDB" id="L9U919"/>
<dbReference type="PANTHER" id="PTHR45947:SF3">
    <property type="entry name" value="SULFOQUINOVOSYL TRANSFERASE SQD2"/>
    <property type="match status" value="1"/>
</dbReference>
<evidence type="ECO:0000259" key="1">
    <source>
        <dbReference type="Pfam" id="PF00534"/>
    </source>
</evidence>
<dbReference type="GO" id="GO:0016757">
    <property type="term" value="F:glycosyltransferase activity"/>
    <property type="evidence" value="ECO:0007669"/>
    <property type="project" value="InterPro"/>
</dbReference>
<dbReference type="Gene3D" id="3.40.50.2000">
    <property type="entry name" value="Glycogen Phosphorylase B"/>
    <property type="match status" value="2"/>
</dbReference>
<comment type="caution">
    <text evidence="2">The sequence shown here is derived from an EMBL/GenBank/DDBJ whole genome shotgun (WGS) entry which is preliminary data.</text>
</comment>